<reference evidence="4 5" key="1">
    <citation type="submission" date="2017-02" db="EMBL/GenBank/DDBJ databases">
        <authorList>
            <person name="Peterson S.W."/>
        </authorList>
    </citation>
    <scope>NUCLEOTIDE SEQUENCE [LARGE SCALE GENOMIC DNA]</scope>
    <source>
        <strain evidence="4 5">ATCC 35992</strain>
    </source>
</reference>
<keyword evidence="2 4" id="KW-0808">Transferase</keyword>
<dbReference type="InterPro" id="IPR029063">
    <property type="entry name" value="SAM-dependent_MTases_sf"/>
</dbReference>
<proteinExistence type="predicted"/>
<evidence type="ECO:0000256" key="1">
    <source>
        <dbReference type="ARBA" id="ARBA00022603"/>
    </source>
</evidence>
<dbReference type="GO" id="GO:0009007">
    <property type="term" value="F:site-specific DNA-methyltransferase (adenine-specific) activity"/>
    <property type="evidence" value="ECO:0007669"/>
    <property type="project" value="UniProtKB-EC"/>
</dbReference>
<organism evidence="4 5">
    <name type="scientific">Eubacterium uniforme</name>
    <dbReference type="NCBI Taxonomy" id="39495"/>
    <lineage>
        <taxon>Bacteria</taxon>
        <taxon>Bacillati</taxon>
        <taxon>Bacillota</taxon>
        <taxon>Clostridia</taxon>
        <taxon>Eubacteriales</taxon>
        <taxon>Eubacteriaceae</taxon>
        <taxon>Eubacterium</taxon>
    </lineage>
</organism>
<name>A0A1T4W5W7_9FIRM</name>
<keyword evidence="1 4" id="KW-0489">Methyltransferase</keyword>
<keyword evidence="5" id="KW-1185">Reference proteome</keyword>
<dbReference type="SUPFAM" id="SSF53335">
    <property type="entry name" value="S-adenosyl-L-methionine-dependent methyltransferases"/>
    <property type="match status" value="1"/>
</dbReference>
<dbReference type="GO" id="GO:0032259">
    <property type="term" value="P:methylation"/>
    <property type="evidence" value="ECO:0007669"/>
    <property type="project" value="UniProtKB-KW"/>
</dbReference>
<gene>
    <name evidence="4" type="ORF">SAMN02745111_02377</name>
</gene>
<dbReference type="EMBL" id="FUXZ01000021">
    <property type="protein sequence ID" value="SKA72587.1"/>
    <property type="molecule type" value="Genomic_DNA"/>
</dbReference>
<dbReference type="Proteomes" id="UP000190814">
    <property type="component" value="Unassembled WGS sequence"/>
</dbReference>
<dbReference type="GO" id="GO:0009307">
    <property type="term" value="P:DNA restriction-modification system"/>
    <property type="evidence" value="ECO:0007669"/>
    <property type="project" value="InterPro"/>
</dbReference>
<sequence>MAKNLLLSPMLKWVGGKRQLLSEIVPMIDKNSPMYVEPFIAGGSALGTGWKIRSALAELYERES</sequence>
<protein>
    <submittedName>
        <fullName evidence="4">D12 class N6 adenine-specific DNA methyltransferase</fullName>
    </submittedName>
</protein>
<dbReference type="OrthoDB" id="9805629at2"/>
<evidence type="ECO:0000256" key="3">
    <source>
        <dbReference type="ARBA" id="ARBA00022691"/>
    </source>
</evidence>
<keyword evidence="3" id="KW-0949">S-adenosyl-L-methionine</keyword>
<accession>A0A1T4W5W7</accession>
<dbReference type="AlphaFoldDB" id="A0A1T4W5W7"/>
<dbReference type="Gene3D" id="3.40.50.150">
    <property type="entry name" value="Vaccinia Virus protein VP39"/>
    <property type="match status" value="1"/>
</dbReference>
<dbReference type="Pfam" id="PF02086">
    <property type="entry name" value="MethyltransfD12"/>
    <property type="match status" value="1"/>
</dbReference>
<dbReference type="RefSeq" id="WP_143405125.1">
    <property type="nucleotide sequence ID" value="NZ_FUXZ01000021.1"/>
</dbReference>
<evidence type="ECO:0000313" key="5">
    <source>
        <dbReference type="Proteomes" id="UP000190814"/>
    </source>
</evidence>
<evidence type="ECO:0000313" key="4">
    <source>
        <dbReference type="EMBL" id="SKA72587.1"/>
    </source>
</evidence>
<evidence type="ECO:0000256" key="2">
    <source>
        <dbReference type="ARBA" id="ARBA00022679"/>
    </source>
</evidence>
<dbReference type="InterPro" id="IPR012327">
    <property type="entry name" value="MeTrfase_D12"/>
</dbReference>